<accession>A0A7Y6NRZ4</accession>
<gene>
    <name evidence="3" type="ORF">HQN59_20220</name>
</gene>
<organism evidence="3 4">
    <name type="scientific">Piscinibacter koreensis</name>
    <dbReference type="NCBI Taxonomy" id="2742824"/>
    <lineage>
        <taxon>Bacteria</taxon>
        <taxon>Pseudomonadati</taxon>
        <taxon>Pseudomonadota</taxon>
        <taxon>Betaproteobacteria</taxon>
        <taxon>Burkholderiales</taxon>
        <taxon>Sphaerotilaceae</taxon>
        <taxon>Piscinibacter</taxon>
    </lineage>
</organism>
<dbReference type="Proteomes" id="UP000529637">
    <property type="component" value="Unassembled WGS sequence"/>
</dbReference>
<dbReference type="SUPFAM" id="SSF56529">
    <property type="entry name" value="FAH"/>
    <property type="match status" value="1"/>
</dbReference>
<dbReference type="AlphaFoldDB" id="A0A7Y6NRZ4"/>
<sequence length="296" mass="32729">MKIARFNEGRIGVVQNDQVVDLTETLKVDPAEWPPVGMLRVIRDFDSLRAVIEERLQADRGVPLSSVRLQTPIEWPNKLLAYPVNYHDHATEMASVGFANIKGFFLKANSSLVGPADCIVLPDLPDRRIDHECELGVIIGKGGRQIPEDKAIEHVFGYSCLIDVTVRGQEERVMRKSFDTFTVVGPWIATVDEVGDARDIGLRLWVNGELRQDARTRDLIVNIPQMVALASSAATLHPGDIIATGTPAGVGPILPGDEVVIEVERVGRMQIRVMRGAYGRNFVFDKTYNPVVDQPA</sequence>
<name>A0A7Y6NRZ4_9BURK</name>
<dbReference type="GO" id="GO:0016787">
    <property type="term" value="F:hydrolase activity"/>
    <property type="evidence" value="ECO:0007669"/>
    <property type="project" value="UniProtKB-KW"/>
</dbReference>
<keyword evidence="1" id="KW-0479">Metal-binding</keyword>
<evidence type="ECO:0000256" key="1">
    <source>
        <dbReference type="ARBA" id="ARBA00022723"/>
    </source>
</evidence>
<reference evidence="3 4" key="1">
    <citation type="submission" date="2020-06" db="EMBL/GenBank/DDBJ databases">
        <title>Schlegella sp. ID0723 isolated from air conditioner.</title>
        <authorList>
            <person name="Kim D.Y."/>
            <person name="Kim D.-U."/>
        </authorList>
    </citation>
    <scope>NUCLEOTIDE SEQUENCE [LARGE SCALE GENOMIC DNA]</scope>
    <source>
        <strain evidence="3 4">ID0723</strain>
    </source>
</reference>
<dbReference type="PANTHER" id="PTHR11820">
    <property type="entry name" value="ACYLPYRUVASE"/>
    <property type="match status" value="1"/>
</dbReference>
<dbReference type="RefSeq" id="WP_176070933.1">
    <property type="nucleotide sequence ID" value="NZ_JABWMJ010000011.1"/>
</dbReference>
<proteinExistence type="predicted"/>
<dbReference type="InterPro" id="IPR011234">
    <property type="entry name" value="Fumarylacetoacetase-like_C"/>
</dbReference>
<keyword evidence="4" id="KW-1185">Reference proteome</keyword>
<dbReference type="Pfam" id="PF01557">
    <property type="entry name" value="FAA_hydrolase"/>
    <property type="match status" value="1"/>
</dbReference>
<evidence type="ECO:0000313" key="3">
    <source>
        <dbReference type="EMBL" id="NUZ08092.1"/>
    </source>
</evidence>
<feature type="domain" description="Fumarylacetoacetase-like C-terminal" evidence="2">
    <location>
        <begin position="83"/>
        <end position="273"/>
    </location>
</feature>
<dbReference type="EMBL" id="JABWMJ010000011">
    <property type="protein sequence ID" value="NUZ08092.1"/>
    <property type="molecule type" value="Genomic_DNA"/>
</dbReference>
<evidence type="ECO:0000313" key="4">
    <source>
        <dbReference type="Proteomes" id="UP000529637"/>
    </source>
</evidence>
<dbReference type="Gene3D" id="3.90.850.10">
    <property type="entry name" value="Fumarylacetoacetase-like, C-terminal domain"/>
    <property type="match status" value="1"/>
</dbReference>
<comment type="caution">
    <text evidence="3">The sequence shown here is derived from an EMBL/GenBank/DDBJ whole genome shotgun (WGS) entry which is preliminary data.</text>
</comment>
<evidence type="ECO:0000259" key="2">
    <source>
        <dbReference type="Pfam" id="PF01557"/>
    </source>
</evidence>
<protein>
    <submittedName>
        <fullName evidence="3">Fumarylacetoacetate hydrolase family protein</fullName>
    </submittedName>
</protein>
<dbReference type="GO" id="GO:0046872">
    <property type="term" value="F:metal ion binding"/>
    <property type="evidence" value="ECO:0007669"/>
    <property type="project" value="UniProtKB-KW"/>
</dbReference>
<dbReference type="InterPro" id="IPR036663">
    <property type="entry name" value="Fumarylacetoacetase_C_sf"/>
</dbReference>
<keyword evidence="3" id="KW-0378">Hydrolase</keyword>